<keyword evidence="5" id="KW-1185">Reference proteome</keyword>
<comment type="caution">
    <text evidence="4">The sequence shown here is derived from an EMBL/GenBank/DDBJ whole genome shotgun (WGS) entry which is preliminary data.</text>
</comment>
<keyword evidence="2" id="KW-0418">Kinase</keyword>
<keyword evidence="1" id="KW-0808">Transferase</keyword>
<gene>
    <name evidence="4" type="ORF">GCM10009821_03810</name>
</gene>
<evidence type="ECO:0000256" key="2">
    <source>
        <dbReference type="ARBA" id="ARBA00022777"/>
    </source>
</evidence>
<evidence type="ECO:0000313" key="4">
    <source>
        <dbReference type="EMBL" id="GAA2070144.1"/>
    </source>
</evidence>
<dbReference type="Gene3D" id="3.40.50.300">
    <property type="entry name" value="P-loop containing nucleotide triphosphate hydrolases"/>
    <property type="match status" value="1"/>
</dbReference>
<dbReference type="EMBL" id="BAAAPY010000001">
    <property type="protein sequence ID" value="GAA2070144.1"/>
    <property type="molecule type" value="Genomic_DNA"/>
</dbReference>
<sequence>MSDPLAALLRTYTPLADLDPRETVGFDGDKAAGEQALAAVGAELSELQERLHADGVSGGRRSVLVVLQGMDTSGKGGTIRGVAGMVDPLGVRIAAFGRPTPEELEHDFLWRIGRRMPAPGQLVFFDRSHYEDVLAARVRGLADDEEIDRRYDAINDFERAYVEGGGVIVKCLLHIDRDVQADRLRARLDDPTKHWKFDPSDLDDRELWPQYLDAYETVLERCSTDVAPWFVVPSGRKWYRNWAVASLLLEHLRTLDLGWPEATFDVEAARERLDRT</sequence>
<proteinExistence type="predicted"/>
<dbReference type="PIRSF" id="PIRSF028756">
    <property type="entry name" value="PPK2_prd"/>
    <property type="match status" value="1"/>
</dbReference>
<name>A0ABN2VRD7_9ACTN</name>
<dbReference type="InterPro" id="IPR016898">
    <property type="entry name" value="Polyphosphate_phosphotransfera"/>
</dbReference>
<dbReference type="InterPro" id="IPR027417">
    <property type="entry name" value="P-loop_NTPase"/>
</dbReference>
<evidence type="ECO:0000313" key="5">
    <source>
        <dbReference type="Proteomes" id="UP001501480"/>
    </source>
</evidence>
<dbReference type="RefSeq" id="WP_344323632.1">
    <property type="nucleotide sequence ID" value="NZ_BAAAPY010000001.1"/>
</dbReference>
<dbReference type="Pfam" id="PF03976">
    <property type="entry name" value="PPK2"/>
    <property type="match status" value="1"/>
</dbReference>
<dbReference type="SUPFAM" id="SSF52540">
    <property type="entry name" value="P-loop containing nucleoside triphosphate hydrolases"/>
    <property type="match status" value="1"/>
</dbReference>
<organism evidence="4 5">
    <name type="scientific">Aeromicrobium halocynthiae</name>
    <dbReference type="NCBI Taxonomy" id="560557"/>
    <lineage>
        <taxon>Bacteria</taxon>
        <taxon>Bacillati</taxon>
        <taxon>Actinomycetota</taxon>
        <taxon>Actinomycetes</taxon>
        <taxon>Propionibacteriales</taxon>
        <taxon>Nocardioidaceae</taxon>
        <taxon>Aeromicrobium</taxon>
    </lineage>
</organism>
<dbReference type="PANTHER" id="PTHR34383">
    <property type="entry name" value="POLYPHOSPHATE:AMP PHOSPHOTRANSFERASE-RELATED"/>
    <property type="match status" value="1"/>
</dbReference>
<dbReference type="PANTHER" id="PTHR34383:SF3">
    <property type="entry name" value="POLYPHOSPHATE:AMP PHOSPHOTRANSFERASE"/>
    <property type="match status" value="1"/>
</dbReference>
<protein>
    <recommendedName>
        <fullName evidence="3">Polyphosphate kinase-2-related domain-containing protein</fullName>
    </recommendedName>
</protein>
<dbReference type="InterPro" id="IPR022488">
    <property type="entry name" value="PPK2-related"/>
</dbReference>
<dbReference type="InterPro" id="IPR022300">
    <property type="entry name" value="PPK2-rel_1"/>
</dbReference>
<dbReference type="NCBIfam" id="TIGR03709">
    <property type="entry name" value="PPK2_rel_1"/>
    <property type="match status" value="1"/>
</dbReference>
<feature type="domain" description="Polyphosphate kinase-2-related" evidence="3">
    <location>
        <begin position="29"/>
        <end position="253"/>
    </location>
</feature>
<evidence type="ECO:0000259" key="3">
    <source>
        <dbReference type="Pfam" id="PF03976"/>
    </source>
</evidence>
<accession>A0ABN2VRD7</accession>
<evidence type="ECO:0000256" key="1">
    <source>
        <dbReference type="ARBA" id="ARBA00022679"/>
    </source>
</evidence>
<reference evidence="4 5" key="1">
    <citation type="journal article" date="2019" name="Int. J. Syst. Evol. Microbiol.">
        <title>The Global Catalogue of Microorganisms (GCM) 10K type strain sequencing project: providing services to taxonomists for standard genome sequencing and annotation.</title>
        <authorList>
            <consortium name="The Broad Institute Genomics Platform"/>
            <consortium name="The Broad Institute Genome Sequencing Center for Infectious Disease"/>
            <person name="Wu L."/>
            <person name="Ma J."/>
        </authorList>
    </citation>
    <scope>NUCLEOTIDE SEQUENCE [LARGE SCALE GENOMIC DNA]</scope>
    <source>
        <strain evidence="4 5">JCM 15749</strain>
    </source>
</reference>
<dbReference type="Proteomes" id="UP001501480">
    <property type="component" value="Unassembled WGS sequence"/>
</dbReference>